<keyword evidence="1" id="KW-0175">Coiled coil</keyword>
<reference evidence="3 4" key="1">
    <citation type="journal article" date="2008" name="Nature">
        <title>Genome analysis of the platypus reveals unique signatures of evolution.</title>
        <authorList>
            <person name="Warren W.C."/>
            <person name="Hillier L.W."/>
            <person name="Marshall Graves J.A."/>
            <person name="Birney E."/>
            <person name="Ponting C.P."/>
            <person name="Grutzner F."/>
            <person name="Belov K."/>
            <person name="Miller W."/>
            <person name="Clarke L."/>
            <person name="Chinwalla A.T."/>
            <person name="Yang S.P."/>
            <person name="Heger A."/>
            <person name="Locke D.P."/>
            <person name="Miethke P."/>
            <person name="Waters P.D."/>
            <person name="Veyrunes F."/>
            <person name="Fulton L."/>
            <person name="Fulton B."/>
            <person name="Graves T."/>
            <person name="Wallis J."/>
            <person name="Puente X.S."/>
            <person name="Lopez-Otin C."/>
            <person name="Ordonez G.R."/>
            <person name="Eichler E.E."/>
            <person name="Chen L."/>
            <person name="Cheng Z."/>
            <person name="Deakin J.E."/>
            <person name="Alsop A."/>
            <person name="Thompson K."/>
            <person name="Kirby P."/>
            <person name="Papenfuss A.T."/>
            <person name="Wakefield M.J."/>
            <person name="Olender T."/>
            <person name="Lancet D."/>
            <person name="Huttley G.A."/>
            <person name="Smit A.F."/>
            <person name="Pask A."/>
            <person name="Temple-Smith P."/>
            <person name="Batzer M.A."/>
            <person name="Walker J.A."/>
            <person name="Konkel M.K."/>
            <person name="Harris R.S."/>
            <person name="Whittington C.M."/>
            <person name="Wong E.S."/>
            <person name="Gemmell N.J."/>
            <person name="Buschiazzo E."/>
            <person name="Vargas Jentzsch I.M."/>
            <person name="Merkel A."/>
            <person name="Schmitz J."/>
            <person name="Zemann A."/>
            <person name="Churakov G."/>
            <person name="Kriegs J.O."/>
            <person name="Brosius J."/>
            <person name="Murchison E.P."/>
            <person name="Sachidanandam R."/>
            <person name="Smith C."/>
            <person name="Hannon G.J."/>
            <person name="Tsend-Ayush E."/>
            <person name="McMillan D."/>
            <person name="Attenborough R."/>
            <person name="Rens W."/>
            <person name="Ferguson-Smith M."/>
            <person name="Lefevre C.M."/>
            <person name="Sharp J.A."/>
            <person name="Nicholas K.R."/>
            <person name="Ray D.A."/>
            <person name="Kube M."/>
            <person name="Reinhardt R."/>
            <person name="Pringle T.H."/>
            <person name="Taylor J."/>
            <person name="Jones R.C."/>
            <person name="Nixon B."/>
            <person name="Dacheux J.L."/>
            <person name="Niwa H."/>
            <person name="Sekita Y."/>
            <person name="Huang X."/>
            <person name="Stark A."/>
            <person name="Kheradpour P."/>
            <person name="Kellis M."/>
            <person name="Flicek P."/>
            <person name="Chen Y."/>
            <person name="Webber C."/>
            <person name="Hardison R."/>
            <person name="Nelson J."/>
            <person name="Hallsworth-Pepin K."/>
            <person name="Delehaunty K."/>
            <person name="Markovic C."/>
            <person name="Minx P."/>
            <person name="Feng Y."/>
            <person name="Kremitzki C."/>
            <person name="Mitreva M."/>
            <person name="Glasscock J."/>
            <person name="Wylie T."/>
            <person name="Wohldmann P."/>
            <person name="Thiru P."/>
            <person name="Nhan M.N."/>
            <person name="Pohl C.S."/>
            <person name="Smith S.M."/>
            <person name="Hou S."/>
            <person name="Nefedov M."/>
            <person name="de Jong P.J."/>
            <person name="Renfree M.B."/>
            <person name="Mardis E.R."/>
            <person name="Wilson R.K."/>
        </authorList>
    </citation>
    <scope>NUCLEOTIDE SEQUENCE [LARGE SCALE GENOMIC DNA]</scope>
    <source>
        <strain evidence="3 4">Glennie</strain>
    </source>
</reference>
<dbReference type="FunCoup" id="A0A6I8N8D8">
    <property type="interactions" value="4"/>
</dbReference>
<dbReference type="GeneTree" id="ENSGT00400000022323"/>
<feature type="region of interest" description="Disordered" evidence="2">
    <location>
        <begin position="67"/>
        <end position="103"/>
    </location>
</feature>
<reference evidence="3" key="3">
    <citation type="submission" date="2025-09" db="UniProtKB">
        <authorList>
            <consortium name="Ensembl"/>
        </authorList>
    </citation>
    <scope>IDENTIFICATION</scope>
    <source>
        <strain evidence="3">Glennie</strain>
    </source>
</reference>
<keyword evidence="4" id="KW-1185">Reference proteome</keyword>
<dbReference type="Bgee" id="ENSOANG00000038444">
    <property type="expression patterns" value="Expressed in testis and 1 other cell type or tissue"/>
</dbReference>
<dbReference type="Proteomes" id="UP000002279">
    <property type="component" value="Chromosome 7"/>
</dbReference>
<evidence type="ECO:0000256" key="1">
    <source>
        <dbReference type="SAM" id="Coils"/>
    </source>
</evidence>
<feature type="region of interest" description="Disordered" evidence="2">
    <location>
        <begin position="427"/>
        <end position="449"/>
    </location>
</feature>
<evidence type="ECO:0000256" key="2">
    <source>
        <dbReference type="SAM" id="MobiDB-lite"/>
    </source>
</evidence>
<reference evidence="3" key="2">
    <citation type="submission" date="2025-08" db="UniProtKB">
        <authorList>
            <consortium name="Ensembl"/>
        </authorList>
    </citation>
    <scope>IDENTIFICATION</scope>
    <source>
        <strain evidence="3">Glennie</strain>
    </source>
</reference>
<dbReference type="RefSeq" id="XP_028924375.1">
    <property type="nucleotide sequence ID" value="XM_029068542.2"/>
</dbReference>
<evidence type="ECO:0000313" key="4">
    <source>
        <dbReference type="Proteomes" id="UP000002279"/>
    </source>
</evidence>
<evidence type="ECO:0000313" key="3">
    <source>
        <dbReference type="Ensembl" id="ENSOANP00000037347.1"/>
    </source>
</evidence>
<proteinExistence type="predicted"/>
<dbReference type="OrthoDB" id="10013155at2759"/>
<dbReference type="GO" id="GO:0005737">
    <property type="term" value="C:cytoplasm"/>
    <property type="evidence" value="ECO:0000318"/>
    <property type="project" value="GO_Central"/>
</dbReference>
<accession>A0A6I8N8D8</accession>
<dbReference type="OMA" id="MEKEYKY"/>
<feature type="coiled-coil region" evidence="1">
    <location>
        <begin position="287"/>
        <end position="392"/>
    </location>
</feature>
<dbReference type="InterPro" id="IPR026674">
    <property type="entry name" value="FLACC1"/>
</dbReference>
<dbReference type="GeneID" id="103169349"/>
<protein>
    <submittedName>
        <fullName evidence="3">Flagellum associated containing coiled-coil domains 1</fullName>
    </submittedName>
</protein>
<dbReference type="InParanoid" id="A0A6I8N8D8"/>
<dbReference type="Ensembl" id="ENSOANT00000057539.1">
    <property type="protein sequence ID" value="ENSOANP00000037347.1"/>
    <property type="gene ID" value="ENSOANG00000038444.1"/>
</dbReference>
<name>A0A6I8N8D8_ORNAN</name>
<gene>
    <name evidence="3" type="primary">FLACC1</name>
</gene>
<dbReference type="PANTHER" id="PTHR21707">
    <property type="entry name" value="FLAGELLUM-ASSOCIATED COILED-COIL DOMAIN-CONTAINING PROTEIN 1"/>
    <property type="match status" value="1"/>
</dbReference>
<sequence>MASGASAAKIGEGSAAMSRSSLLYTPCWQPWEVGSRKLLKTTQALHKTPGQKPRLFPITAALTEQKQFLPKSKLPTASKKKDPSKTHGSKPRSKEPIHEQKEISPGYTFFRTAEQISVTLGEEMFVGTKKREEAEATPSPTPFAIPALSAWIPRANLVPDLQQQVSELTVMIEQMNRDHQSAQKQIRDEMELRCRDMERDYEENLRELSEVHSTELRSLEEKHQSMLRDEKMSAQERLEKMMKEYKYLKNMFRMYQDSIAEEMEEKWMRRKAEWERSEKMEREQALLQQKLKLMKKFKMDVEEEKKKIQVASQQTCDTYLQEKENLKQQLQEEHAKLEEMQRAKEVAEEEILEQASALESLNATLYQTQLELQKEKNTLTNMEKTLSRALTEMEEKYRIQLKYLLEENTILKRKILTKSEDQIREKIQRRTSTVPPGILASRSEYRKST</sequence>
<feature type="coiled-coil region" evidence="1">
    <location>
        <begin position="158"/>
        <end position="251"/>
    </location>
</feature>
<dbReference type="AlphaFoldDB" id="A0A6I8N8D8"/>
<dbReference type="CTD" id="130540"/>
<dbReference type="KEGG" id="oaa:103169349"/>
<dbReference type="PANTHER" id="PTHR21707:SF42">
    <property type="entry name" value="FLAGELLUM-ASSOCIATED COILED-COIL DOMAIN-CONTAINING PROTEIN 1"/>
    <property type="match status" value="1"/>
</dbReference>
<organism evidence="3 4">
    <name type="scientific">Ornithorhynchus anatinus</name>
    <name type="common">Duckbill platypus</name>
    <dbReference type="NCBI Taxonomy" id="9258"/>
    <lineage>
        <taxon>Eukaryota</taxon>
        <taxon>Metazoa</taxon>
        <taxon>Chordata</taxon>
        <taxon>Craniata</taxon>
        <taxon>Vertebrata</taxon>
        <taxon>Euteleostomi</taxon>
        <taxon>Mammalia</taxon>
        <taxon>Monotremata</taxon>
        <taxon>Ornithorhynchidae</taxon>
        <taxon>Ornithorhynchus</taxon>
    </lineage>
</organism>
<dbReference type="RefSeq" id="XP_028924374.1">
    <property type="nucleotide sequence ID" value="XM_029068541.2"/>
</dbReference>
<feature type="compositionally biased region" description="Basic and acidic residues" evidence="2">
    <location>
        <begin position="92"/>
        <end position="102"/>
    </location>
</feature>